<sequence length="123" mass="13908">MWTHIVALLDLYRSGPSTVPPSYSRDLYTVGPLGAEITGLWLMDLGFVRLLPGRLPQWFKEKNQTEKQEEIVQGYVPACLMSIWTFTFSCFSGDHTSCLMVMLSPTCAPAFPARCSRKRMEKA</sequence>
<protein>
    <submittedName>
        <fullName evidence="1">Uncharacterized protein</fullName>
    </submittedName>
</protein>
<dbReference type="EMBL" id="GBRH01217124">
    <property type="protein sequence ID" value="JAD80771.1"/>
    <property type="molecule type" value="Transcribed_RNA"/>
</dbReference>
<evidence type="ECO:0000313" key="1">
    <source>
        <dbReference type="EMBL" id="JAD80771.1"/>
    </source>
</evidence>
<name>A0A0A9CYU2_ARUDO</name>
<proteinExistence type="predicted"/>
<reference evidence="1" key="1">
    <citation type="submission" date="2014-09" db="EMBL/GenBank/DDBJ databases">
        <authorList>
            <person name="Magalhaes I.L.F."/>
            <person name="Oliveira U."/>
            <person name="Santos F.R."/>
            <person name="Vidigal T.H.D.A."/>
            <person name="Brescovit A.D."/>
            <person name="Santos A.J."/>
        </authorList>
    </citation>
    <scope>NUCLEOTIDE SEQUENCE</scope>
    <source>
        <tissue evidence="1">Shoot tissue taken approximately 20 cm above the soil surface</tissue>
    </source>
</reference>
<reference evidence="1" key="2">
    <citation type="journal article" date="2015" name="Data Brief">
        <title>Shoot transcriptome of the giant reed, Arundo donax.</title>
        <authorList>
            <person name="Barrero R.A."/>
            <person name="Guerrero F.D."/>
            <person name="Moolhuijzen P."/>
            <person name="Goolsby J.A."/>
            <person name="Tidwell J."/>
            <person name="Bellgard S.E."/>
            <person name="Bellgard M.I."/>
        </authorList>
    </citation>
    <scope>NUCLEOTIDE SEQUENCE</scope>
    <source>
        <tissue evidence="1">Shoot tissue taken approximately 20 cm above the soil surface</tissue>
    </source>
</reference>
<organism evidence="1">
    <name type="scientific">Arundo donax</name>
    <name type="common">Giant reed</name>
    <name type="synonym">Donax arundinaceus</name>
    <dbReference type="NCBI Taxonomy" id="35708"/>
    <lineage>
        <taxon>Eukaryota</taxon>
        <taxon>Viridiplantae</taxon>
        <taxon>Streptophyta</taxon>
        <taxon>Embryophyta</taxon>
        <taxon>Tracheophyta</taxon>
        <taxon>Spermatophyta</taxon>
        <taxon>Magnoliopsida</taxon>
        <taxon>Liliopsida</taxon>
        <taxon>Poales</taxon>
        <taxon>Poaceae</taxon>
        <taxon>PACMAD clade</taxon>
        <taxon>Arundinoideae</taxon>
        <taxon>Arundineae</taxon>
        <taxon>Arundo</taxon>
    </lineage>
</organism>
<dbReference type="AlphaFoldDB" id="A0A0A9CYU2"/>
<accession>A0A0A9CYU2</accession>